<name>S9VBD9_9TRYP</name>
<feature type="region of interest" description="Disordered" evidence="7">
    <location>
        <begin position="799"/>
        <end position="858"/>
    </location>
</feature>
<feature type="transmembrane region" description="Helical" evidence="8">
    <location>
        <begin position="677"/>
        <end position="701"/>
    </location>
</feature>
<sequence length="858" mass="96365">MEEEMNVRASSLIMIGSSPWCSAQHGCCGCIRLMPTLKLTALSPSHFFIPSFLFFLWLYPAEKKQIIFKTFTFLSSFSNFFFLHFFLFFSTFQKYLEKKNTNYYYTFSVNSIFIKCNLKSLKRKHIYIYNIILLSSLKYISACTNRSYPPRSVSKKKMADRTNKNGNTDSAPYAYMDEPNAQFAADDGAHAQLRNNTDEENEDTYVHPVSQRLFDAFPPLQHMPVLGRSLEVFNPRFVFSLGATRLLSKGIAHGFIRSSIQGMMLNHYLLTATRYQRLSALYSLGWSVNSFVGILADTFALGGYTKRWYLVFSALVGCAFAFVYALLPGKSSYANLAAAFLFLHAVCNCTVDTLSQAFYSRRIRRFPKHGPALVSWVWWMALLGTMIAGVIQGPLTDMGKPYVGPCIAGGLLFLLAIVFAFNAYGERKNFDDRTFDAIREAEELQRAQEALLGEKHDHHVAQDKLYLTEPLNDGALHDDVADYDAKRHGDLVRIEPVLPVRETCLCGLFDFNRAIIRDNWKLAVMCAILTSCVIVQTCVSILGTKWKLTYTCIAISVVFTITSFIFLPRVIAKAAVFLYFNNVLYLTLPGALNTFYVATPACLPDGPHFSYTFFTTMSSALSNVTSMVGIAVFNAFLSKYPYPYVLCFTTFLQILASLVDLIIVMRWNTHIGIPDHAMYLCGYTIVYEAIEMLSQMPLMLLMSRVCPRGTESIIFTFLTGVAHIGSSTSTAIGSILMETRFPVVSKPPAKCNYSNVKWLIIIGHLCVPLLILPMSFLLLPYVRINENIDLDGKAIKATKRSRKDTAGNRNDADESASSTTGKERITPAVGIDMDRDVAVAGAQQNDDEDSERNNAKHH</sequence>
<dbReference type="GO" id="GO:0016020">
    <property type="term" value="C:membrane"/>
    <property type="evidence" value="ECO:0007669"/>
    <property type="project" value="UniProtKB-SubCell"/>
</dbReference>
<keyword evidence="3" id="KW-0813">Transport</keyword>
<keyword evidence="10" id="KW-1185">Reference proteome</keyword>
<protein>
    <submittedName>
        <fullName evidence="9">Pteridine transporter</fullName>
    </submittedName>
</protein>
<feature type="transmembrane region" description="Helical" evidence="8">
    <location>
        <begin position="402"/>
        <end position="424"/>
    </location>
</feature>
<feature type="transmembrane region" description="Helical" evidence="8">
    <location>
        <begin position="41"/>
        <end position="59"/>
    </location>
</feature>
<dbReference type="Proteomes" id="UP000015354">
    <property type="component" value="Unassembled WGS sequence"/>
</dbReference>
<evidence type="ECO:0000256" key="4">
    <source>
        <dbReference type="ARBA" id="ARBA00022692"/>
    </source>
</evidence>
<keyword evidence="4 8" id="KW-0812">Transmembrane</keyword>
<proteinExistence type="inferred from homology"/>
<feature type="compositionally biased region" description="Basic and acidic residues" evidence="7">
    <location>
        <begin position="803"/>
        <end position="812"/>
    </location>
</feature>
<keyword evidence="5 8" id="KW-1133">Transmembrane helix</keyword>
<evidence type="ECO:0000256" key="2">
    <source>
        <dbReference type="ARBA" id="ARBA00007015"/>
    </source>
</evidence>
<feature type="transmembrane region" description="Helical" evidence="8">
    <location>
        <begin position="579"/>
        <end position="599"/>
    </location>
</feature>
<feature type="transmembrane region" description="Helical" evidence="8">
    <location>
        <begin position="333"/>
        <end position="351"/>
    </location>
</feature>
<organism evidence="9 10">
    <name type="scientific">Strigomonas culicis</name>
    <dbReference type="NCBI Taxonomy" id="28005"/>
    <lineage>
        <taxon>Eukaryota</taxon>
        <taxon>Discoba</taxon>
        <taxon>Euglenozoa</taxon>
        <taxon>Kinetoplastea</taxon>
        <taxon>Metakinetoplastina</taxon>
        <taxon>Trypanosomatida</taxon>
        <taxon>Trypanosomatidae</taxon>
        <taxon>Strigomonadinae</taxon>
        <taxon>Strigomonas</taxon>
    </lineage>
</organism>
<evidence type="ECO:0000256" key="3">
    <source>
        <dbReference type="ARBA" id="ARBA00022448"/>
    </source>
</evidence>
<comment type="subcellular location">
    <subcellularLocation>
        <location evidence="1">Membrane</location>
        <topology evidence="1">Multi-pass membrane protein</topology>
    </subcellularLocation>
</comment>
<dbReference type="PANTHER" id="PTHR31585">
    <property type="entry name" value="FOLATE-BIOPTERIN TRANSPORTER 1, CHLOROPLASTIC"/>
    <property type="match status" value="1"/>
</dbReference>
<dbReference type="InterPro" id="IPR039309">
    <property type="entry name" value="BT1"/>
</dbReference>
<feature type="transmembrane region" description="Helical" evidence="8">
    <location>
        <begin position="611"/>
        <end position="637"/>
    </location>
</feature>
<evidence type="ECO:0000256" key="6">
    <source>
        <dbReference type="ARBA" id="ARBA00023136"/>
    </source>
</evidence>
<evidence type="ECO:0000313" key="9">
    <source>
        <dbReference type="EMBL" id="EPY20380.1"/>
    </source>
</evidence>
<dbReference type="InterPro" id="IPR004324">
    <property type="entry name" value="FBT"/>
</dbReference>
<feature type="transmembrane region" description="Helical" evidence="8">
    <location>
        <begin position="372"/>
        <end position="390"/>
    </location>
</feature>
<reference evidence="9 10" key="1">
    <citation type="journal article" date="2013" name="PLoS ONE">
        <title>Predicting the Proteins of Angomonas deanei, Strigomonas culicis and Their Respective Endosymbionts Reveals New Aspects of the Trypanosomatidae Family.</title>
        <authorList>
            <person name="Motta M.C."/>
            <person name="Martins A.C."/>
            <person name="de Souza S.S."/>
            <person name="Catta-Preta C.M."/>
            <person name="Silva R."/>
            <person name="Klein C.C."/>
            <person name="de Almeida L.G."/>
            <person name="de Lima Cunha O."/>
            <person name="Ciapina L.P."/>
            <person name="Brocchi M."/>
            <person name="Colabardini A.C."/>
            <person name="de Araujo Lima B."/>
            <person name="Machado C.R."/>
            <person name="de Almeida Soares C.M."/>
            <person name="Probst C.M."/>
            <person name="de Menezes C.B."/>
            <person name="Thompson C.E."/>
            <person name="Bartholomeu D.C."/>
            <person name="Gradia D.F."/>
            <person name="Pavoni D.P."/>
            <person name="Grisard E.C."/>
            <person name="Fantinatti-Garboggini F."/>
            <person name="Marchini F.K."/>
            <person name="Rodrigues-Luiz G.F."/>
            <person name="Wagner G."/>
            <person name="Goldman G.H."/>
            <person name="Fietto J.L."/>
            <person name="Elias M.C."/>
            <person name="Goldman M.H."/>
            <person name="Sagot M.F."/>
            <person name="Pereira M."/>
            <person name="Stoco P.H."/>
            <person name="de Mendonca-Neto R.P."/>
            <person name="Teixeira S.M."/>
            <person name="Maciel T.E."/>
            <person name="de Oliveira Mendes T.A."/>
            <person name="Urmenyi T.P."/>
            <person name="de Souza W."/>
            <person name="Schenkman S."/>
            <person name="de Vasconcelos A.T."/>
        </authorList>
    </citation>
    <scope>NUCLEOTIDE SEQUENCE [LARGE SCALE GENOMIC DNA]</scope>
</reference>
<dbReference type="AlphaFoldDB" id="S9VBD9"/>
<dbReference type="Gene3D" id="1.20.1250.20">
    <property type="entry name" value="MFS general substrate transporter like domains"/>
    <property type="match status" value="1"/>
</dbReference>
<accession>S9VBD9</accession>
<dbReference type="Pfam" id="PF03092">
    <property type="entry name" value="BT1"/>
    <property type="match status" value="1"/>
</dbReference>
<feature type="transmembrane region" description="Helical" evidence="8">
    <location>
        <begin position="522"/>
        <end position="542"/>
    </location>
</feature>
<feature type="transmembrane region" description="Helical" evidence="8">
    <location>
        <begin position="548"/>
        <end position="567"/>
    </location>
</feature>
<keyword evidence="6 8" id="KW-0472">Membrane</keyword>
<gene>
    <name evidence="9" type="ORF">STCU_09021</name>
</gene>
<feature type="transmembrane region" description="Helical" evidence="8">
    <location>
        <begin position="713"/>
        <end position="736"/>
    </location>
</feature>
<evidence type="ECO:0000256" key="8">
    <source>
        <dbReference type="SAM" id="Phobius"/>
    </source>
</evidence>
<dbReference type="SUPFAM" id="SSF103473">
    <property type="entry name" value="MFS general substrate transporter"/>
    <property type="match status" value="1"/>
</dbReference>
<evidence type="ECO:0000313" key="10">
    <source>
        <dbReference type="Proteomes" id="UP000015354"/>
    </source>
</evidence>
<feature type="transmembrane region" description="Helical" evidence="8">
    <location>
        <begin position="644"/>
        <end position="665"/>
    </location>
</feature>
<dbReference type="PANTHER" id="PTHR31585:SF51">
    <property type="entry name" value="TRANSPORTER, PUTATIVE-RELATED"/>
    <property type="match status" value="1"/>
</dbReference>
<comment type="similarity">
    <text evidence="2">Belongs to the major facilitator superfamily. Folate-biopterin transporter (TC 2.A.71) family.</text>
</comment>
<evidence type="ECO:0000256" key="7">
    <source>
        <dbReference type="SAM" id="MobiDB-lite"/>
    </source>
</evidence>
<dbReference type="OrthoDB" id="251548at2759"/>
<feature type="transmembrane region" description="Helical" evidence="8">
    <location>
        <begin position="71"/>
        <end position="92"/>
    </location>
</feature>
<dbReference type="InterPro" id="IPR036259">
    <property type="entry name" value="MFS_trans_sf"/>
</dbReference>
<dbReference type="EMBL" id="ATMH01009021">
    <property type="protein sequence ID" value="EPY20380.1"/>
    <property type="molecule type" value="Genomic_DNA"/>
</dbReference>
<evidence type="ECO:0000256" key="5">
    <source>
        <dbReference type="ARBA" id="ARBA00022989"/>
    </source>
</evidence>
<feature type="region of interest" description="Disordered" evidence="7">
    <location>
        <begin position="151"/>
        <end position="171"/>
    </location>
</feature>
<comment type="caution">
    <text evidence="9">The sequence shown here is derived from an EMBL/GenBank/DDBJ whole genome shotgun (WGS) entry which is preliminary data.</text>
</comment>
<feature type="transmembrane region" description="Helical" evidence="8">
    <location>
        <begin position="756"/>
        <end position="779"/>
    </location>
</feature>
<feature type="transmembrane region" description="Helical" evidence="8">
    <location>
        <begin position="308"/>
        <end position="327"/>
    </location>
</feature>
<dbReference type="NCBIfam" id="TIGR00788">
    <property type="entry name" value="fbt"/>
    <property type="match status" value="1"/>
</dbReference>
<dbReference type="CDD" id="cd06174">
    <property type="entry name" value="MFS"/>
    <property type="match status" value="1"/>
</dbReference>
<evidence type="ECO:0000256" key="1">
    <source>
        <dbReference type="ARBA" id="ARBA00004141"/>
    </source>
</evidence>